<evidence type="ECO:0000256" key="2">
    <source>
        <dbReference type="ARBA" id="ARBA00004127"/>
    </source>
</evidence>
<evidence type="ECO:0000256" key="6">
    <source>
        <dbReference type="ARBA" id="ARBA00022989"/>
    </source>
</evidence>
<evidence type="ECO:0000256" key="1">
    <source>
        <dbReference type="ARBA" id="ARBA00003168"/>
    </source>
</evidence>
<accession>A0A8T2TA73</accession>
<protein>
    <recommendedName>
        <fullName evidence="15">Cation efflux protein cytoplasmic domain-containing protein</fullName>
    </recommendedName>
</protein>
<evidence type="ECO:0000256" key="4">
    <source>
        <dbReference type="ARBA" id="ARBA00022554"/>
    </source>
</evidence>
<dbReference type="GO" id="GO:0005774">
    <property type="term" value="C:vacuolar membrane"/>
    <property type="evidence" value="ECO:0007669"/>
    <property type="project" value="UniProtKB-SubCell"/>
</dbReference>
<comment type="subcellular location">
    <subcellularLocation>
        <location evidence="2">Endomembrane system</location>
        <topology evidence="2">Multi-pass membrane protein</topology>
    </subcellularLocation>
    <subcellularLocation>
        <location evidence="8">Vacuole membrane</location>
    </subcellularLocation>
</comment>
<dbReference type="InterPro" id="IPR027469">
    <property type="entry name" value="Cation_efflux_TMD_sf"/>
</dbReference>
<dbReference type="FunFam" id="1.20.1510.10:FF:000015">
    <property type="entry name" value="Metal tolerance protein 4"/>
    <property type="match status" value="1"/>
</dbReference>
<reference evidence="13" key="1">
    <citation type="submission" date="2021-08" db="EMBL/GenBank/DDBJ databases">
        <title>WGS assembly of Ceratopteris richardii.</title>
        <authorList>
            <person name="Marchant D.B."/>
            <person name="Chen G."/>
            <person name="Jenkins J."/>
            <person name="Shu S."/>
            <person name="Leebens-Mack J."/>
            <person name="Grimwood J."/>
            <person name="Schmutz J."/>
            <person name="Soltis P."/>
            <person name="Soltis D."/>
            <person name="Chen Z.-H."/>
        </authorList>
    </citation>
    <scope>NUCLEOTIDE SEQUENCE</scope>
    <source>
        <strain evidence="13">Whitten #5841</strain>
        <tissue evidence="13">Leaf</tissue>
    </source>
</reference>
<keyword evidence="4" id="KW-0926">Vacuole</keyword>
<dbReference type="OMA" id="TWFLTIR"/>
<dbReference type="GO" id="GO:0008324">
    <property type="term" value="F:monoatomic cation transmembrane transporter activity"/>
    <property type="evidence" value="ECO:0007669"/>
    <property type="project" value="InterPro"/>
</dbReference>
<dbReference type="AlphaFoldDB" id="A0A8T2TA73"/>
<evidence type="ECO:0008006" key="15">
    <source>
        <dbReference type="Google" id="ProtNLM"/>
    </source>
</evidence>
<name>A0A8T2TA73_CERRI</name>
<keyword evidence="5 10" id="KW-0812">Transmembrane</keyword>
<feature type="transmembrane region" description="Helical" evidence="10">
    <location>
        <begin position="149"/>
        <end position="172"/>
    </location>
</feature>
<feature type="transmembrane region" description="Helical" evidence="10">
    <location>
        <begin position="272"/>
        <end position="292"/>
    </location>
</feature>
<gene>
    <name evidence="13" type="ORF">KP509_14G090600</name>
</gene>
<feature type="transmembrane region" description="Helical" evidence="10">
    <location>
        <begin position="232"/>
        <end position="252"/>
    </location>
</feature>
<dbReference type="EMBL" id="CM035419">
    <property type="protein sequence ID" value="KAH7416416.1"/>
    <property type="molecule type" value="Genomic_DNA"/>
</dbReference>
<dbReference type="FunFam" id="3.30.70.1350:FF:000005">
    <property type="entry name" value="Metal tolerance protein 4"/>
    <property type="match status" value="1"/>
</dbReference>
<keyword evidence="7 10" id="KW-0472">Membrane</keyword>
<dbReference type="Proteomes" id="UP000825935">
    <property type="component" value="Chromosome 14"/>
</dbReference>
<dbReference type="Gene3D" id="3.30.70.1350">
    <property type="entry name" value="Cation efflux protein, cytoplasmic domain"/>
    <property type="match status" value="1"/>
</dbReference>
<dbReference type="OrthoDB" id="78296at2759"/>
<keyword evidence="14" id="KW-1185">Reference proteome</keyword>
<evidence type="ECO:0000313" key="14">
    <source>
        <dbReference type="Proteomes" id="UP000825935"/>
    </source>
</evidence>
<evidence type="ECO:0000259" key="11">
    <source>
        <dbReference type="Pfam" id="PF01545"/>
    </source>
</evidence>
<dbReference type="GO" id="GO:0012505">
    <property type="term" value="C:endomembrane system"/>
    <property type="evidence" value="ECO:0007669"/>
    <property type="project" value="UniProtKB-SubCell"/>
</dbReference>
<comment type="function">
    <text evidence="1">Involved in sequestration of excess metal in the cytoplasm into vacuoles to maintain metal homeostasis.</text>
</comment>
<evidence type="ECO:0000256" key="5">
    <source>
        <dbReference type="ARBA" id="ARBA00022692"/>
    </source>
</evidence>
<feature type="domain" description="Cation efflux protein cytoplasmic" evidence="12">
    <location>
        <begin position="328"/>
        <end position="401"/>
    </location>
</feature>
<dbReference type="SUPFAM" id="SSF161111">
    <property type="entry name" value="Cation efflux protein transmembrane domain-like"/>
    <property type="match status" value="1"/>
</dbReference>
<dbReference type="Gene3D" id="1.20.1510.10">
    <property type="entry name" value="Cation efflux protein transmembrane domain"/>
    <property type="match status" value="1"/>
</dbReference>
<evidence type="ECO:0000313" key="13">
    <source>
        <dbReference type="EMBL" id="KAH7416416.1"/>
    </source>
</evidence>
<evidence type="ECO:0000256" key="9">
    <source>
        <dbReference type="SAM" id="MobiDB-lite"/>
    </source>
</evidence>
<dbReference type="InterPro" id="IPR002524">
    <property type="entry name" value="Cation_efflux"/>
</dbReference>
<evidence type="ECO:0000256" key="7">
    <source>
        <dbReference type="ARBA" id="ARBA00023136"/>
    </source>
</evidence>
<dbReference type="InterPro" id="IPR036837">
    <property type="entry name" value="Cation_efflux_CTD_sf"/>
</dbReference>
<dbReference type="NCBIfam" id="TIGR01297">
    <property type="entry name" value="CDF"/>
    <property type="match status" value="1"/>
</dbReference>
<dbReference type="PANTHER" id="PTHR43840:SF13">
    <property type="entry name" value="CATION EFFLUX PROTEIN CYTOPLASMIC DOMAIN-CONTAINING PROTEIN"/>
    <property type="match status" value="1"/>
</dbReference>
<dbReference type="InterPro" id="IPR050291">
    <property type="entry name" value="CDF_Transporter"/>
</dbReference>
<organism evidence="13 14">
    <name type="scientific">Ceratopteris richardii</name>
    <name type="common">Triangle waterfern</name>
    <dbReference type="NCBI Taxonomy" id="49495"/>
    <lineage>
        <taxon>Eukaryota</taxon>
        <taxon>Viridiplantae</taxon>
        <taxon>Streptophyta</taxon>
        <taxon>Embryophyta</taxon>
        <taxon>Tracheophyta</taxon>
        <taxon>Polypodiopsida</taxon>
        <taxon>Polypodiidae</taxon>
        <taxon>Polypodiales</taxon>
        <taxon>Pteridineae</taxon>
        <taxon>Pteridaceae</taxon>
        <taxon>Parkerioideae</taxon>
        <taxon>Ceratopteris</taxon>
    </lineage>
</organism>
<dbReference type="InterPro" id="IPR027470">
    <property type="entry name" value="Cation_efflux_CTD"/>
</dbReference>
<keyword evidence="6 10" id="KW-1133">Transmembrane helix</keyword>
<feature type="region of interest" description="Disordered" evidence="9">
    <location>
        <begin position="9"/>
        <end position="45"/>
    </location>
</feature>
<dbReference type="Pfam" id="PF01545">
    <property type="entry name" value="Cation_efflux"/>
    <property type="match status" value="1"/>
</dbReference>
<evidence type="ECO:0000256" key="8">
    <source>
        <dbReference type="ARBA" id="ARBA00037813"/>
    </source>
</evidence>
<evidence type="ECO:0000256" key="3">
    <source>
        <dbReference type="ARBA" id="ARBA00022448"/>
    </source>
</evidence>
<keyword evidence="3" id="KW-0813">Transport</keyword>
<feature type="transmembrane region" description="Helical" evidence="10">
    <location>
        <begin position="193"/>
        <end position="212"/>
    </location>
</feature>
<dbReference type="InterPro" id="IPR058533">
    <property type="entry name" value="Cation_efflux_TM"/>
</dbReference>
<evidence type="ECO:0000256" key="10">
    <source>
        <dbReference type="SAM" id="Phobius"/>
    </source>
</evidence>
<comment type="caution">
    <text evidence="13">The sequence shown here is derived from an EMBL/GenBank/DDBJ whole genome shotgun (WGS) entry which is preliminary data.</text>
</comment>
<dbReference type="PANTHER" id="PTHR43840">
    <property type="entry name" value="MITOCHONDRIAL METAL TRANSPORTER 1-RELATED"/>
    <property type="match status" value="1"/>
</dbReference>
<evidence type="ECO:0000259" key="12">
    <source>
        <dbReference type="Pfam" id="PF16916"/>
    </source>
</evidence>
<proteinExistence type="predicted"/>
<feature type="domain" description="Cation efflux protein transmembrane" evidence="11">
    <location>
        <begin position="129"/>
        <end position="320"/>
    </location>
</feature>
<feature type="transmembrane region" description="Helical" evidence="10">
    <location>
        <begin position="124"/>
        <end position="143"/>
    </location>
</feature>
<dbReference type="Pfam" id="PF16916">
    <property type="entry name" value="ZT_dimer"/>
    <property type="match status" value="1"/>
</dbReference>
<dbReference type="SUPFAM" id="SSF160240">
    <property type="entry name" value="Cation efflux protein cytoplasmic domain-like"/>
    <property type="match status" value="1"/>
</dbReference>
<sequence length="413" mass="46636">MEHRVDVITPLLDDHHRQTKGSVSSLANEEDGLGSHTNRHTSSEFTNGDRLHLKKLSGRWQFKLQSNFGKWITIFEDSEQSDTPAKKEYNRRQRATIEAYREVDGLDFSTPTLETFEKDPKENLAINLSNIANIFLLIMKVYASVKTRSIAIIASTLDSLLDLLAGAILWFTKYSMSSYDVYSYPIGKSRLQPVGIVIFAAVMATLGVQVLIEAVSQLLEHDASSKLSISQLEWLCSIMGIATVVKLLLFLYCRSFKNEIIKAYSQDHSFDILTNVVGLAAAILADKFYWWIDPVGAILLALYTIINWSKTVLENAVSLIGKCAPPEMIQKLTYMALCHSADIKRIDTVRAYTFGAAYFVEVDIELPEEMPLKEAHDIGQSLQDKFECLPEVERAFVHLDHECSHKPEHSLQR</sequence>